<accession>A0ABU6RDC2</accession>
<reference evidence="2 3" key="1">
    <citation type="journal article" date="2023" name="Plants (Basel)">
        <title>Bridging the Gap: Combining Genomics and Transcriptomics Approaches to Understand Stylosanthes scabra, an Orphan Legume from the Brazilian Caatinga.</title>
        <authorList>
            <person name="Ferreira-Neto J.R.C."/>
            <person name="da Silva M.D."/>
            <person name="Binneck E."/>
            <person name="de Melo N.F."/>
            <person name="da Silva R.H."/>
            <person name="de Melo A.L.T.M."/>
            <person name="Pandolfi V."/>
            <person name="Bustamante F.O."/>
            <person name="Brasileiro-Vidal A.C."/>
            <person name="Benko-Iseppon A.M."/>
        </authorList>
    </citation>
    <scope>NUCLEOTIDE SEQUENCE [LARGE SCALE GENOMIC DNA]</scope>
    <source>
        <tissue evidence="2">Leaves</tissue>
    </source>
</reference>
<protein>
    <recommendedName>
        <fullName evidence="4">Reverse transcriptase domain-containing protein</fullName>
    </recommendedName>
</protein>
<feature type="compositionally biased region" description="Basic residues" evidence="1">
    <location>
        <begin position="132"/>
        <end position="142"/>
    </location>
</feature>
<dbReference type="PANTHER" id="PTHR33223:SF10">
    <property type="entry name" value="AMINOTRANSFERASE-LIKE PLANT MOBILE DOMAIN-CONTAINING PROTEIN"/>
    <property type="match status" value="1"/>
</dbReference>
<dbReference type="Proteomes" id="UP001341840">
    <property type="component" value="Unassembled WGS sequence"/>
</dbReference>
<evidence type="ECO:0000313" key="3">
    <source>
        <dbReference type="Proteomes" id="UP001341840"/>
    </source>
</evidence>
<gene>
    <name evidence="2" type="ORF">PIB30_035755</name>
</gene>
<organism evidence="2 3">
    <name type="scientific">Stylosanthes scabra</name>
    <dbReference type="NCBI Taxonomy" id="79078"/>
    <lineage>
        <taxon>Eukaryota</taxon>
        <taxon>Viridiplantae</taxon>
        <taxon>Streptophyta</taxon>
        <taxon>Embryophyta</taxon>
        <taxon>Tracheophyta</taxon>
        <taxon>Spermatophyta</taxon>
        <taxon>Magnoliopsida</taxon>
        <taxon>eudicotyledons</taxon>
        <taxon>Gunneridae</taxon>
        <taxon>Pentapetalae</taxon>
        <taxon>rosids</taxon>
        <taxon>fabids</taxon>
        <taxon>Fabales</taxon>
        <taxon>Fabaceae</taxon>
        <taxon>Papilionoideae</taxon>
        <taxon>50 kb inversion clade</taxon>
        <taxon>dalbergioids sensu lato</taxon>
        <taxon>Dalbergieae</taxon>
        <taxon>Pterocarpus clade</taxon>
        <taxon>Stylosanthes</taxon>
    </lineage>
</organism>
<dbReference type="EMBL" id="JASCZI010030380">
    <property type="protein sequence ID" value="MED6122021.1"/>
    <property type="molecule type" value="Genomic_DNA"/>
</dbReference>
<evidence type="ECO:0000313" key="2">
    <source>
        <dbReference type="EMBL" id="MED6122021.1"/>
    </source>
</evidence>
<feature type="compositionally biased region" description="Basic and acidic residues" evidence="1">
    <location>
        <begin position="108"/>
        <end position="125"/>
    </location>
</feature>
<sequence length="257" mass="29986">MADHSDIPEQDEPFPVSDNTNSWSTEFDDLHATSEEPVDDFAKDSLNEFAEDSPDEFEDDLETDVTPDYSPLTHDEPTRPFVGLGENQGRMMQEIRHRMRDMERRLQDKLARRNRPTRFESREQSRTSSRTRYSHSFHRRRSISASSSRSRSPRSRSHATYRKRSPSPRRRTRSPHRRKENREHVITGQTPFTATVLQTRLPKNFDKPTDLKYDGTTDPQDHLDAFEARMNLEGFSDVIRCKEFPVTLKGAAMTDTL</sequence>
<keyword evidence="3" id="KW-1185">Reference proteome</keyword>
<evidence type="ECO:0000256" key="1">
    <source>
        <dbReference type="SAM" id="MobiDB-lite"/>
    </source>
</evidence>
<evidence type="ECO:0008006" key="4">
    <source>
        <dbReference type="Google" id="ProtNLM"/>
    </source>
</evidence>
<feature type="compositionally biased region" description="Basic and acidic residues" evidence="1">
    <location>
        <begin position="28"/>
        <end position="46"/>
    </location>
</feature>
<feature type="compositionally biased region" description="Basic residues" evidence="1">
    <location>
        <begin position="151"/>
        <end position="179"/>
    </location>
</feature>
<feature type="compositionally biased region" description="Acidic residues" evidence="1">
    <location>
        <begin position="49"/>
        <end position="65"/>
    </location>
</feature>
<name>A0ABU6RDC2_9FABA</name>
<comment type="caution">
    <text evidence="2">The sequence shown here is derived from an EMBL/GenBank/DDBJ whole genome shotgun (WGS) entry which is preliminary data.</text>
</comment>
<feature type="region of interest" description="Disordered" evidence="1">
    <location>
        <begin position="108"/>
        <end position="184"/>
    </location>
</feature>
<proteinExistence type="predicted"/>
<dbReference type="PANTHER" id="PTHR33223">
    <property type="entry name" value="CCHC-TYPE DOMAIN-CONTAINING PROTEIN"/>
    <property type="match status" value="1"/>
</dbReference>
<feature type="region of interest" description="Disordered" evidence="1">
    <location>
        <begin position="1"/>
        <end position="84"/>
    </location>
</feature>